<evidence type="ECO:0000256" key="2">
    <source>
        <dbReference type="ARBA" id="ARBA00023125"/>
    </source>
</evidence>
<dbReference type="AlphaFoldDB" id="A0A9D9NRG3"/>
<dbReference type="Proteomes" id="UP000823750">
    <property type="component" value="Unassembled WGS sequence"/>
</dbReference>
<keyword evidence="3" id="KW-0804">Transcription</keyword>
<dbReference type="EMBL" id="JADILX010000082">
    <property type="protein sequence ID" value="MBO8485810.1"/>
    <property type="molecule type" value="Genomic_DNA"/>
</dbReference>
<dbReference type="PANTHER" id="PTHR43280:SF32">
    <property type="entry name" value="TRANSCRIPTIONAL REGULATORY PROTEIN"/>
    <property type="match status" value="1"/>
</dbReference>
<reference evidence="5" key="2">
    <citation type="journal article" date="2021" name="PeerJ">
        <title>Extensive microbial diversity within the chicken gut microbiome revealed by metagenomics and culture.</title>
        <authorList>
            <person name="Gilroy R."/>
            <person name="Ravi A."/>
            <person name="Getino M."/>
            <person name="Pursley I."/>
            <person name="Horton D.L."/>
            <person name="Alikhan N.F."/>
            <person name="Baker D."/>
            <person name="Gharbi K."/>
            <person name="Hall N."/>
            <person name="Watson M."/>
            <person name="Adriaenssens E.M."/>
            <person name="Foster-Nyarko E."/>
            <person name="Jarju S."/>
            <person name="Secka A."/>
            <person name="Antonio M."/>
            <person name="Oren A."/>
            <person name="Chaudhuri R.R."/>
            <person name="La Ragione R."/>
            <person name="Hildebrand F."/>
            <person name="Pallen M.J."/>
        </authorList>
    </citation>
    <scope>NUCLEOTIDE SEQUENCE</scope>
    <source>
        <strain evidence="5">B2-16538</strain>
    </source>
</reference>
<dbReference type="InterPro" id="IPR018060">
    <property type="entry name" value="HTH_AraC"/>
</dbReference>
<dbReference type="GO" id="GO:0003700">
    <property type="term" value="F:DNA-binding transcription factor activity"/>
    <property type="evidence" value="ECO:0007669"/>
    <property type="project" value="InterPro"/>
</dbReference>
<dbReference type="GO" id="GO:0043565">
    <property type="term" value="F:sequence-specific DNA binding"/>
    <property type="evidence" value="ECO:0007669"/>
    <property type="project" value="InterPro"/>
</dbReference>
<evidence type="ECO:0000259" key="4">
    <source>
        <dbReference type="PROSITE" id="PS01124"/>
    </source>
</evidence>
<dbReference type="SMART" id="SM00342">
    <property type="entry name" value="HTH_ARAC"/>
    <property type="match status" value="1"/>
</dbReference>
<organism evidence="5 6">
    <name type="scientific">Candidatus Cryptobacteroides excrementavium</name>
    <dbReference type="NCBI Taxonomy" id="2840759"/>
    <lineage>
        <taxon>Bacteria</taxon>
        <taxon>Pseudomonadati</taxon>
        <taxon>Bacteroidota</taxon>
        <taxon>Bacteroidia</taxon>
        <taxon>Bacteroidales</taxon>
        <taxon>Candidatus Cryptobacteroides</taxon>
    </lineage>
</organism>
<keyword evidence="2" id="KW-0238">DNA-binding</keyword>
<accession>A0A9D9NRG3</accession>
<evidence type="ECO:0000256" key="1">
    <source>
        <dbReference type="ARBA" id="ARBA00023015"/>
    </source>
</evidence>
<dbReference type="PROSITE" id="PS01124">
    <property type="entry name" value="HTH_ARAC_FAMILY_2"/>
    <property type="match status" value="1"/>
</dbReference>
<feature type="domain" description="HTH araC/xylS-type" evidence="4">
    <location>
        <begin position="207"/>
        <end position="305"/>
    </location>
</feature>
<reference evidence="5" key="1">
    <citation type="submission" date="2020-10" db="EMBL/GenBank/DDBJ databases">
        <authorList>
            <person name="Gilroy R."/>
        </authorList>
    </citation>
    <scope>NUCLEOTIDE SEQUENCE</scope>
    <source>
        <strain evidence="5">B2-16538</strain>
    </source>
</reference>
<proteinExistence type="predicted"/>
<evidence type="ECO:0000256" key="3">
    <source>
        <dbReference type="ARBA" id="ARBA00023163"/>
    </source>
</evidence>
<evidence type="ECO:0000313" key="6">
    <source>
        <dbReference type="Proteomes" id="UP000823750"/>
    </source>
</evidence>
<gene>
    <name evidence="5" type="ORF">IAB78_05240</name>
</gene>
<dbReference type="SUPFAM" id="SSF46689">
    <property type="entry name" value="Homeodomain-like"/>
    <property type="match status" value="1"/>
</dbReference>
<dbReference type="Gene3D" id="1.10.10.60">
    <property type="entry name" value="Homeodomain-like"/>
    <property type="match status" value="1"/>
</dbReference>
<sequence length="305" mass="34926">MDQDIFYRIDIARFRRSFPIADSVGIGDDFCVLDLRYDKCLDVLVHPCRLDAYLAFFCISGRLRMSINLHEFEIKENSLVMNIPGDILRVPEMPEDEKKGLHFIVVAMSRSYVSELNIDIDKLFSEGMFLLDNPGVTLSDEERTVASGYLTLARNILTSSLPYKRECIRSLLSSVFYMAAGVLSRHISEARRLKGGAASGRGKQVFDNFIRLVSEHHMSERSVGFYASALCLTPKYLSKLVRKTSGRSAPEWIDAFVILEAKSMLRYSDMNVKEIVARLNFPDQSSFYKFFRARTGMTPRQYRKM</sequence>
<name>A0A9D9NRG3_9BACT</name>
<dbReference type="PANTHER" id="PTHR43280">
    <property type="entry name" value="ARAC-FAMILY TRANSCRIPTIONAL REGULATOR"/>
    <property type="match status" value="1"/>
</dbReference>
<keyword evidence="1" id="KW-0805">Transcription regulation</keyword>
<dbReference type="Pfam" id="PF12833">
    <property type="entry name" value="HTH_18"/>
    <property type="match status" value="1"/>
</dbReference>
<protein>
    <submittedName>
        <fullName evidence="5">AraC family transcriptional regulator</fullName>
    </submittedName>
</protein>
<dbReference type="InterPro" id="IPR009057">
    <property type="entry name" value="Homeodomain-like_sf"/>
</dbReference>
<comment type="caution">
    <text evidence="5">The sequence shown here is derived from an EMBL/GenBank/DDBJ whole genome shotgun (WGS) entry which is preliminary data.</text>
</comment>
<evidence type="ECO:0000313" key="5">
    <source>
        <dbReference type="EMBL" id="MBO8485810.1"/>
    </source>
</evidence>